<dbReference type="EMBL" id="CP071517">
    <property type="protein sequence ID" value="QSX74263.1"/>
    <property type="molecule type" value="Genomic_DNA"/>
</dbReference>
<dbReference type="Proteomes" id="UP000663400">
    <property type="component" value="Chromosome"/>
</dbReference>
<dbReference type="RefSeq" id="WP_200608010.1">
    <property type="nucleotide sequence ID" value="NZ_CP071517.1"/>
</dbReference>
<accession>A0ABX7R9T3</accession>
<evidence type="ECO:0000313" key="1">
    <source>
        <dbReference type="EMBL" id="QSX74263.1"/>
    </source>
</evidence>
<proteinExistence type="predicted"/>
<evidence type="ECO:0000313" key="2">
    <source>
        <dbReference type="Proteomes" id="UP000663400"/>
    </source>
</evidence>
<gene>
    <name evidence="1" type="ORF">HIV01_013845</name>
</gene>
<reference evidence="1 2" key="1">
    <citation type="submission" date="2021-02" db="EMBL/GenBank/DDBJ databases">
        <title>Lysobacter arenosi sp. nov., isolated from soil of gangwondo yeongwol, south Korea.</title>
        <authorList>
            <person name="Kim K.R."/>
            <person name="Kim K.H."/>
            <person name="Jeon C.O."/>
        </authorList>
    </citation>
    <scope>NUCLEOTIDE SEQUENCE [LARGE SCALE GENOMIC DNA]</scope>
    <source>
        <strain evidence="1 2">R7</strain>
    </source>
</reference>
<name>A0ABX7R9T3_9GAMM</name>
<organism evidence="1 2">
    <name type="scientific">Lysobacter arenosi</name>
    <dbReference type="NCBI Taxonomy" id="2795387"/>
    <lineage>
        <taxon>Bacteria</taxon>
        <taxon>Pseudomonadati</taxon>
        <taxon>Pseudomonadota</taxon>
        <taxon>Gammaproteobacteria</taxon>
        <taxon>Lysobacterales</taxon>
        <taxon>Lysobacteraceae</taxon>
        <taxon>Lysobacter</taxon>
    </lineage>
</organism>
<keyword evidence="2" id="KW-1185">Reference proteome</keyword>
<sequence length="45" mass="4746">MAAMLRPQRRLCNAEGAESDFRQVVAMTAGTAPGDGDGAAWPQLQ</sequence>
<protein>
    <submittedName>
        <fullName evidence="1">Uncharacterized protein</fullName>
    </submittedName>
</protein>